<comment type="similarity">
    <text evidence="2">Belongs to the bacterial solute-binding protein 2 family.</text>
</comment>
<dbReference type="InterPro" id="IPR025997">
    <property type="entry name" value="SBP_2_dom"/>
</dbReference>
<dbReference type="AlphaFoldDB" id="A0A9D0ZPJ2"/>
<feature type="domain" description="Periplasmic binding protein" evidence="5">
    <location>
        <begin position="26"/>
        <end position="254"/>
    </location>
</feature>
<comment type="caution">
    <text evidence="6">The sequence shown here is derived from an EMBL/GenBank/DDBJ whole genome shotgun (WGS) entry which is preliminary data.</text>
</comment>
<dbReference type="GO" id="GO:0030313">
    <property type="term" value="C:cell envelope"/>
    <property type="evidence" value="ECO:0007669"/>
    <property type="project" value="UniProtKB-SubCell"/>
</dbReference>
<gene>
    <name evidence="6" type="ORF">IAA52_13270</name>
</gene>
<reference evidence="6" key="1">
    <citation type="submission" date="2020-10" db="EMBL/GenBank/DDBJ databases">
        <authorList>
            <person name="Gilroy R."/>
        </authorList>
    </citation>
    <scope>NUCLEOTIDE SEQUENCE</scope>
    <source>
        <strain evidence="6">ChiSjej6B24-2974</strain>
    </source>
</reference>
<keyword evidence="3 4" id="KW-0732">Signal</keyword>
<evidence type="ECO:0000259" key="5">
    <source>
        <dbReference type="Pfam" id="PF13407"/>
    </source>
</evidence>
<dbReference type="Pfam" id="PF13407">
    <property type="entry name" value="Peripla_BP_4"/>
    <property type="match status" value="1"/>
</dbReference>
<evidence type="ECO:0000256" key="2">
    <source>
        <dbReference type="ARBA" id="ARBA00007639"/>
    </source>
</evidence>
<comment type="subcellular location">
    <subcellularLocation>
        <location evidence="1">Cell envelope</location>
    </subcellularLocation>
</comment>
<dbReference type="Proteomes" id="UP000824260">
    <property type="component" value="Unassembled WGS sequence"/>
</dbReference>
<organism evidence="6 7">
    <name type="scientific">Candidatus Pullichristensenella stercorigallinarum</name>
    <dbReference type="NCBI Taxonomy" id="2840909"/>
    <lineage>
        <taxon>Bacteria</taxon>
        <taxon>Bacillati</taxon>
        <taxon>Bacillota</taxon>
        <taxon>Clostridia</taxon>
        <taxon>Candidatus Pullichristensenella</taxon>
    </lineage>
</organism>
<accession>A0A9D0ZPJ2</accession>
<name>A0A9D0ZPJ2_9FIRM</name>
<sequence>MKKVFALVLVLTMLLCSVAFAADTDIAILVPNADHGWTGAVMTYAEEKAAAINEEGTYTAQVITSADPANQIAQVEDIIENESANTVVILPQDNTLEVTMRRLADSGIPFVMFDRVIDSVSEQAVASVKGDNEGIGAETAKRFIEDGMVPGDKILIIPGDNSSVPQMRNDGFFSVLLENGWTQEQVDAIEMTAYTGWSRSEGRRLFTEWLDSKTVEEIAEYKWIFTHDDEIAMGILEALQSSEIDAEKKDAFLAAGVHLASSSGLNEIYSVLKGIHQRDYSAEVAGLADLFSVTYDPAMIEDAIDDMIAYLNGEEVTKDHVIAVHVVDANNVNDYVGFGDAVAAE</sequence>
<evidence type="ECO:0000313" key="7">
    <source>
        <dbReference type="Proteomes" id="UP000824260"/>
    </source>
</evidence>
<evidence type="ECO:0000256" key="1">
    <source>
        <dbReference type="ARBA" id="ARBA00004196"/>
    </source>
</evidence>
<dbReference type="PANTHER" id="PTHR46847:SF1">
    <property type="entry name" value="D-ALLOSE-BINDING PERIPLASMIC PROTEIN-RELATED"/>
    <property type="match status" value="1"/>
</dbReference>
<dbReference type="GO" id="GO:0030246">
    <property type="term" value="F:carbohydrate binding"/>
    <property type="evidence" value="ECO:0007669"/>
    <property type="project" value="UniProtKB-ARBA"/>
</dbReference>
<dbReference type="EMBL" id="DVFZ01000122">
    <property type="protein sequence ID" value="HIQ84054.1"/>
    <property type="molecule type" value="Genomic_DNA"/>
</dbReference>
<evidence type="ECO:0000256" key="3">
    <source>
        <dbReference type="ARBA" id="ARBA00022729"/>
    </source>
</evidence>
<protein>
    <submittedName>
        <fullName evidence="6">Substrate-binding domain-containing protein</fullName>
    </submittedName>
</protein>
<reference evidence="6" key="2">
    <citation type="journal article" date="2021" name="PeerJ">
        <title>Extensive microbial diversity within the chicken gut microbiome revealed by metagenomics and culture.</title>
        <authorList>
            <person name="Gilroy R."/>
            <person name="Ravi A."/>
            <person name="Getino M."/>
            <person name="Pursley I."/>
            <person name="Horton D.L."/>
            <person name="Alikhan N.F."/>
            <person name="Baker D."/>
            <person name="Gharbi K."/>
            <person name="Hall N."/>
            <person name="Watson M."/>
            <person name="Adriaenssens E.M."/>
            <person name="Foster-Nyarko E."/>
            <person name="Jarju S."/>
            <person name="Secka A."/>
            <person name="Antonio M."/>
            <person name="Oren A."/>
            <person name="Chaudhuri R.R."/>
            <person name="La Ragione R."/>
            <person name="Hildebrand F."/>
            <person name="Pallen M.J."/>
        </authorList>
    </citation>
    <scope>NUCLEOTIDE SEQUENCE</scope>
    <source>
        <strain evidence="6">ChiSjej6B24-2974</strain>
    </source>
</reference>
<feature type="chain" id="PRO_5039281937" evidence="4">
    <location>
        <begin position="22"/>
        <end position="345"/>
    </location>
</feature>
<proteinExistence type="inferred from homology"/>
<evidence type="ECO:0000256" key="4">
    <source>
        <dbReference type="SAM" id="SignalP"/>
    </source>
</evidence>
<dbReference type="SUPFAM" id="SSF53822">
    <property type="entry name" value="Periplasmic binding protein-like I"/>
    <property type="match status" value="1"/>
</dbReference>
<feature type="signal peptide" evidence="4">
    <location>
        <begin position="1"/>
        <end position="21"/>
    </location>
</feature>
<dbReference type="PANTHER" id="PTHR46847">
    <property type="entry name" value="D-ALLOSE-BINDING PERIPLASMIC PROTEIN-RELATED"/>
    <property type="match status" value="1"/>
</dbReference>
<evidence type="ECO:0000313" key="6">
    <source>
        <dbReference type="EMBL" id="HIQ84054.1"/>
    </source>
</evidence>
<dbReference type="InterPro" id="IPR028082">
    <property type="entry name" value="Peripla_BP_I"/>
</dbReference>
<dbReference type="Gene3D" id="3.40.50.2300">
    <property type="match status" value="2"/>
</dbReference>